<dbReference type="InterPro" id="IPR003131">
    <property type="entry name" value="T1-type_BTB"/>
</dbReference>
<dbReference type="AlphaFoldDB" id="A0A6A6MLX6"/>
<name>A0A6A6MLX6_HEVBR</name>
<comment type="pathway">
    <text evidence="1">Protein modification; protein ubiquitination.</text>
</comment>
<sequence length="862" mass="93676">MRAFNGDSRPSNNVLDTINAAASAIASAENRVPQATVQKKRWGSWWNVYWCFGYQRHRKRIGHAVLVPETSAPGNDSSVAENRTQAPPITLPFVAPPSSPASFLQSEPPSASQSPAGVLSLTSISANIYSPSGPASIFAIGPYAHETQLVSPPVFSTFTTEPSTAPFTPPPESVHLTTPSSPEVPFAQLLDPSVRNGEAGLRFPLSNYEFQCYQLYPGSPVGQLISPSSGISGSGTSSPFPDGEFAAGGAHFLDFRMANPPKLLNLDKLSTHEWGSRQGSGTLTPDAARPKSCSFPLDCQFSDFISHSHSDNGKQNDEVAVRRVSFELTDEDVLRCVEQKPSSPVKVIPDSMENGIAAGEEKVTQHQKHRSITLGSLKEFNFDNADGVDSHKPNTGPDWWANGSESDVGKEDGVTKNWFFPVMQPSTTKQTLALAGSKSLFSQFAHSTQVGLGPQFIDRDPELFSILLSLLRTGNLPSKAKAFDLEDLIAESKFYNIESLLINSLSNPSLFDAFNLEKSLTLPLNGRDFASAMATTSFGTLHVAHGSKITSFDWALRRKSTILTQFTAIDSLLAISPTIAAAGATDFSGMKILDLEKGFVRETLCWENVTRSSSTVQAIGSSPDFLFTSFESGRRNSNSIMVYDLQSFSPVTEIAHCEIYGAELDSAIPATKLKWVESYNVVMASGSHSGPSGMLGNVKLWDIRSGNVIWELKERVDCFSDITVSDSLSAIFKVGVNSGEVFYTDLRKLGDMDSNPWICLGDKRKMLNVKKEGVGCKIEAHGNQVFCSKGGDVELWSEVAMNSSKKSEDGLPDRVFRRNLMGRAKDMGGSRITNLAFGGSKMFLTRKDQHSVEVWQSSSRGF</sequence>
<evidence type="ECO:0000256" key="1">
    <source>
        <dbReference type="ARBA" id="ARBA00004906"/>
    </source>
</evidence>
<proteinExistence type="predicted"/>
<dbReference type="SUPFAM" id="SSF54695">
    <property type="entry name" value="POZ domain"/>
    <property type="match status" value="1"/>
</dbReference>
<dbReference type="Proteomes" id="UP000467840">
    <property type="component" value="Chromosome 15"/>
</dbReference>
<dbReference type="EMBL" id="JAAGAX010000005">
    <property type="protein sequence ID" value="KAF2313328.1"/>
    <property type="molecule type" value="Genomic_DNA"/>
</dbReference>
<accession>A0A6A6MLX6</accession>
<evidence type="ECO:0000259" key="3">
    <source>
        <dbReference type="Pfam" id="PF02214"/>
    </source>
</evidence>
<dbReference type="InterPro" id="IPR057441">
    <property type="entry name" value="Beta_prop_At2g24240"/>
</dbReference>
<evidence type="ECO:0000256" key="2">
    <source>
        <dbReference type="SAM" id="MobiDB-lite"/>
    </source>
</evidence>
<dbReference type="InterPro" id="IPR040420">
    <property type="entry name" value="At1g76660-like"/>
</dbReference>
<feature type="domain" description="At2g24240-like C-terminal beta-propeller" evidence="4">
    <location>
        <begin position="530"/>
        <end position="856"/>
    </location>
</feature>
<gene>
    <name evidence="5" type="ORF">GH714_010383</name>
</gene>
<dbReference type="Gene3D" id="2.130.10.10">
    <property type="entry name" value="YVTN repeat-like/Quinoprotein amine dehydrogenase"/>
    <property type="match status" value="1"/>
</dbReference>
<evidence type="ECO:0000313" key="6">
    <source>
        <dbReference type="Proteomes" id="UP000467840"/>
    </source>
</evidence>
<protein>
    <submittedName>
        <fullName evidence="5">Uncharacterized protein</fullName>
    </submittedName>
</protein>
<feature type="region of interest" description="Disordered" evidence="2">
    <location>
        <begin position="161"/>
        <end position="180"/>
    </location>
</feature>
<evidence type="ECO:0000259" key="4">
    <source>
        <dbReference type="Pfam" id="PF25279"/>
    </source>
</evidence>
<dbReference type="PANTHER" id="PTHR31798">
    <property type="entry name" value="HYDROXYPROLINE-RICH GLYCOPROTEIN-LIKE"/>
    <property type="match status" value="1"/>
</dbReference>
<evidence type="ECO:0000313" key="5">
    <source>
        <dbReference type="EMBL" id="KAF2313328.1"/>
    </source>
</evidence>
<keyword evidence="6" id="KW-1185">Reference proteome</keyword>
<dbReference type="Pfam" id="PF25279">
    <property type="entry name" value="Beta_prop_At2g24240"/>
    <property type="match status" value="1"/>
</dbReference>
<dbReference type="Pfam" id="PF02214">
    <property type="entry name" value="BTB_2"/>
    <property type="match status" value="1"/>
</dbReference>
<dbReference type="InterPro" id="IPR036322">
    <property type="entry name" value="WD40_repeat_dom_sf"/>
</dbReference>
<dbReference type="GO" id="GO:0051260">
    <property type="term" value="P:protein homooligomerization"/>
    <property type="evidence" value="ECO:0007669"/>
    <property type="project" value="InterPro"/>
</dbReference>
<dbReference type="InterPro" id="IPR011333">
    <property type="entry name" value="SKP1/BTB/POZ_sf"/>
</dbReference>
<dbReference type="PANTHER" id="PTHR31798:SF2">
    <property type="entry name" value="HYDROXYPROLINE-RICH GLYCOPROTEIN FAMILY PROTEIN"/>
    <property type="match status" value="1"/>
</dbReference>
<feature type="domain" description="Potassium channel tetramerisation-type BTB" evidence="3">
    <location>
        <begin position="426"/>
        <end position="503"/>
    </location>
</feature>
<dbReference type="SUPFAM" id="SSF50978">
    <property type="entry name" value="WD40 repeat-like"/>
    <property type="match status" value="1"/>
</dbReference>
<reference evidence="5 6" key="1">
    <citation type="journal article" date="2020" name="Mol. Plant">
        <title>The Chromosome-Based Rubber Tree Genome Provides New Insights into Spurge Genome Evolution and Rubber Biosynthesis.</title>
        <authorList>
            <person name="Liu J."/>
            <person name="Shi C."/>
            <person name="Shi C.C."/>
            <person name="Li W."/>
            <person name="Zhang Q.J."/>
            <person name="Zhang Y."/>
            <person name="Li K."/>
            <person name="Lu H.F."/>
            <person name="Shi C."/>
            <person name="Zhu S.T."/>
            <person name="Xiao Z.Y."/>
            <person name="Nan H."/>
            <person name="Yue Y."/>
            <person name="Zhu X.G."/>
            <person name="Wu Y."/>
            <person name="Hong X.N."/>
            <person name="Fan G.Y."/>
            <person name="Tong Y."/>
            <person name="Zhang D."/>
            <person name="Mao C.L."/>
            <person name="Liu Y.L."/>
            <person name="Hao S.J."/>
            <person name="Liu W.Q."/>
            <person name="Lv M.Q."/>
            <person name="Zhang H.B."/>
            <person name="Liu Y."/>
            <person name="Hu-Tang G.R."/>
            <person name="Wang J.P."/>
            <person name="Wang J.H."/>
            <person name="Sun Y.H."/>
            <person name="Ni S.B."/>
            <person name="Chen W.B."/>
            <person name="Zhang X.C."/>
            <person name="Jiao Y.N."/>
            <person name="Eichler E.E."/>
            <person name="Li G.H."/>
            <person name="Liu X."/>
            <person name="Gao L.Z."/>
        </authorList>
    </citation>
    <scope>NUCLEOTIDE SEQUENCE [LARGE SCALE GENOMIC DNA]</scope>
    <source>
        <strain evidence="6">cv. GT1</strain>
        <tissue evidence="5">Leaf</tissue>
    </source>
</reference>
<organism evidence="5 6">
    <name type="scientific">Hevea brasiliensis</name>
    <name type="common">Para rubber tree</name>
    <name type="synonym">Siphonia brasiliensis</name>
    <dbReference type="NCBI Taxonomy" id="3981"/>
    <lineage>
        <taxon>Eukaryota</taxon>
        <taxon>Viridiplantae</taxon>
        <taxon>Streptophyta</taxon>
        <taxon>Embryophyta</taxon>
        <taxon>Tracheophyta</taxon>
        <taxon>Spermatophyta</taxon>
        <taxon>Magnoliopsida</taxon>
        <taxon>eudicotyledons</taxon>
        <taxon>Gunneridae</taxon>
        <taxon>Pentapetalae</taxon>
        <taxon>rosids</taxon>
        <taxon>fabids</taxon>
        <taxon>Malpighiales</taxon>
        <taxon>Euphorbiaceae</taxon>
        <taxon>Crotonoideae</taxon>
        <taxon>Micrandreae</taxon>
        <taxon>Hevea</taxon>
    </lineage>
</organism>
<dbReference type="InterPro" id="IPR015943">
    <property type="entry name" value="WD40/YVTN_repeat-like_dom_sf"/>
</dbReference>
<dbReference type="Gene3D" id="3.30.710.10">
    <property type="entry name" value="Potassium Channel Kv1.1, Chain A"/>
    <property type="match status" value="1"/>
</dbReference>
<comment type="caution">
    <text evidence="5">The sequence shown here is derived from an EMBL/GenBank/DDBJ whole genome shotgun (WGS) entry which is preliminary data.</text>
</comment>